<comment type="caution">
    <text evidence="2">The sequence shown here is derived from an EMBL/GenBank/DDBJ whole genome shotgun (WGS) entry which is preliminary data.</text>
</comment>
<evidence type="ECO:0000313" key="3">
    <source>
        <dbReference type="Proteomes" id="UP000015351"/>
    </source>
</evidence>
<feature type="signal peptide" evidence="1">
    <location>
        <begin position="1"/>
        <end position="21"/>
    </location>
</feature>
<keyword evidence="3" id="KW-1185">Reference proteome</keyword>
<reference evidence="3" key="1">
    <citation type="journal article" date="2013" name="Stand. Genomic Sci.">
        <title>Genome sequence of the Litoreibacter arenae type strain (DSM 19593(T)), a member of the Roseobacter clade isolated from sea sand.</title>
        <authorList>
            <person name="Riedel T."/>
            <person name="Fiebig A."/>
            <person name="Petersen J."/>
            <person name="Gronow S."/>
            <person name="Kyrpides N.C."/>
            <person name="Goker M."/>
            <person name="Klenk H.P."/>
        </authorList>
    </citation>
    <scope>NUCLEOTIDE SEQUENCE [LARGE SCALE GENOMIC DNA]</scope>
    <source>
        <strain evidence="3">DSM 19593</strain>
    </source>
</reference>
<dbReference type="RefSeq" id="WP_021099660.1">
    <property type="nucleotide sequence ID" value="NZ_KE557306.1"/>
</dbReference>
<dbReference type="OrthoDB" id="8451772at2"/>
<evidence type="ECO:0000256" key="1">
    <source>
        <dbReference type="SAM" id="SignalP"/>
    </source>
</evidence>
<accession>S9QM82</accession>
<evidence type="ECO:0000313" key="2">
    <source>
        <dbReference type="EMBL" id="EPX80867.1"/>
    </source>
</evidence>
<dbReference type="HOGENOM" id="CLU_1956911_0_0_5"/>
<sequence>MRLAMLSVLAISLWHTGTASGDVAEATTRAKADSFDAIGEVRCAQEVGQVMGSCRINVARAAGSAAAVVTFANGFKRVLTFSGGEFLRGNPTMSGVGTDTDWRLTDGTYYVRVDDQRFEIPQTLIFGE</sequence>
<proteinExistence type="predicted"/>
<feature type="chain" id="PRO_5004568117" evidence="1">
    <location>
        <begin position="22"/>
        <end position="128"/>
    </location>
</feature>
<gene>
    <name evidence="2" type="ORF">thalar_01089</name>
</gene>
<dbReference type="AlphaFoldDB" id="S9QM82"/>
<name>S9QM82_9RHOB</name>
<dbReference type="EMBL" id="AONI01000008">
    <property type="protein sequence ID" value="EPX80867.1"/>
    <property type="molecule type" value="Genomic_DNA"/>
</dbReference>
<organism evidence="2 3">
    <name type="scientific">Litoreibacter arenae DSM 19593</name>
    <dbReference type="NCBI Taxonomy" id="1123360"/>
    <lineage>
        <taxon>Bacteria</taxon>
        <taxon>Pseudomonadati</taxon>
        <taxon>Pseudomonadota</taxon>
        <taxon>Alphaproteobacteria</taxon>
        <taxon>Rhodobacterales</taxon>
        <taxon>Roseobacteraceae</taxon>
        <taxon>Litoreibacter</taxon>
    </lineage>
</organism>
<keyword evidence="1" id="KW-0732">Signal</keyword>
<protein>
    <submittedName>
        <fullName evidence="2">Uncharacterized protein</fullName>
    </submittedName>
</protein>
<dbReference type="Proteomes" id="UP000015351">
    <property type="component" value="Unassembled WGS sequence"/>
</dbReference>